<comment type="catalytic activity">
    <reaction evidence="7 8">
        <text>UDP-N-acetyl-alpha-D-muramoyl-L-alanine + D-glutamate + ATP = UDP-N-acetyl-alpha-D-muramoyl-L-alanyl-D-glutamate + ADP + phosphate + H(+)</text>
        <dbReference type="Rhea" id="RHEA:16429"/>
        <dbReference type="ChEBI" id="CHEBI:15378"/>
        <dbReference type="ChEBI" id="CHEBI:29986"/>
        <dbReference type="ChEBI" id="CHEBI:30616"/>
        <dbReference type="ChEBI" id="CHEBI:43474"/>
        <dbReference type="ChEBI" id="CHEBI:83898"/>
        <dbReference type="ChEBI" id="CHEBI:83900"/>
        <dbReference type="ChEBI" id="CHEBI:456216"/>
        <dbReference type="EC" id="6.3.2.9"/>
    </reaction>
</comment>
<dbReference type="STRING" id="390242.SAMN04488024_107245"/>
<dbReference type="UniPathway" id="UPA00219"/>
<dbReference type="GO" id="GO:0051301">
    <property type="term" value="P:cell division"/>
    <property type="evidence" value="ECO:0007669"/>
    <property type="project" value="UniProtKB-KW"/>
</dbReference>
<gene>
    <name evidence="7" type="primary">murD</name>
    <name evidence="11" type="ORF">SAMN04488024_107245</name>
</gene>
<dbReference type="Pfam" id="PF02875">
    <property type="entry name" value="Mur_ligase_C"/>
    <property type="match status" value="1"/>
</dbReference>
<dbReference type="Pfam" id="PF08245">
    <property type="entry name" value="Mur_ligase_M"/>
    <property type="match status" value="1"/>
</dbReference>
<comment type="function">
    <text evidence="7 8">Cell wall formation. Catalyzes the addition of glutamate to the nucleotide precursor UDP-N-acetylmuramoyl-L-alanine (UMA).</text>
</comment>
<feature type="domain" description="Mur ligase C-terminal" evidence="9">
    <location>
        <begin position="326"/>
        <end position="439"/>
    </location>
</feature>
<evidence type="ECO:0000256" key="8">
    <source>
        <dbReference type="RuleBase" id="RU003664"/>
    </source>
</evidence>
<evidence type="ECO:0000313" key="12">
    <source>
        <dbReference type="Proteomes" id="UP000199455"/>
    </source>
</evidence>
<feature type="domain" description="Mur ligase central" evidence="10">
    <location>
        <begin position="124"/>
        <end position="303"/>
    </location>
</feature>
<dbReference type="NCBIfam" id="TIGR01087">
    <property type="entry name" value="murD"/>
    <property type="match status" value="1"/>
</dbReference>
<organism evidence="11 12">
    <name type="scientific">Pedobacter soli</name>
    <dbReference type="NCBI Taxonomy" id="390242"/>
    <lineage>
        <taxon>Bacteria</taxon>
        <taxon>Pseudomonadati</taxon>
        <taxon>Bacteroidota</taxon>
        <taxon>Sphingobacteriia</taxon>
        <taxon>Sphingobacteriales</taxon>
        <taxon>Sphingobacteriaceae</taxon>
        <taxon>Pedobacter</taxon>
    </lineage>
</organism>
<accession>A0A1G6X734</accession>
<dbReference type="InterPro" id="IPR013221">
    <property type="entry name" value="Mur_ligase_cen"/>
</dbReference>
<sequence>MSTSNITSSNTTSAMTGQGRVVILGAGESGVGAAKLAQAKGFEVFVSDFGVITDKYKAALEKMGVPFESEKHTEELILNAAEVIKSPGIPPTAPIVKKLVAQGIPVISEIEFAKRYTNAKTICITGSNGKSTTSLLTYHILKNAGLNVGLAGNIGQSFAAQVATDHYDYYVLEISSFMLDDMFQFKADIAVLLNITPDHLDRYDYKMENYAASKMRITQNQTANDVFIYCADDEESLKAIAIAQPLAKTYPFSIVKPVETGAYLEETTIHILTEPNNQLTMSISDLALQGKHNVYNSMASGIVAKVLELRNDSIRESMGNFKNIEHRLEHVAKISGIDFINDSKATNVNSTWYALESMTSDVVLIMGGVDKGNDYNMLKDLVKSKVKAIVCLGKDNKRIHDAFEDDVDVIVNTFSADEAAQIAFHLAKRGDTVLLSPACASFDLFKNYEDRGNQFKAAVREL</sequence>
<dbReference type="EC" id="6.3.2.9" evidence="7 8"/>
<dbReference type="PANTHER" id="PTHR43692">
    <property type="entry name" value="UDP-N-ACETYLMURAMOYLALANINE--D-GLUTAMATE LIGASE"/>
    <property type="match status" value="1"/>
</dbReference>
<dbReference type="HAMAP" id="MF_00639">
    <property type="entry name" value="MurD"/>
    <property type="match status" value="1"/>
</dbReference>
<dbReference type="Proteomes" id="UP000199455">
    <property type="component" value="Unassembled WGS sequence"/>
</dbReference>
<keyword evidence="3 7" id="KW-0963">Cytoplasm</keyword>
<evidence type="ECO:0000256" key="1">
    <source>
        <dbReference type="ARBA" id="ARBA00004496"/>
    </source>
</evidence>
<evidence type="ECO:0000313" key="11">
    <source>
        <dbReference type="EMBL" id="SDD73948.1"/>
    </source>
</evidence>
<evidence type="ECO:0000256" key="6">
    <source>
        <dbReference type="ARBA" id="ARBA00022840"/>
    </source>
</evidence>
<keyword evidence="7 8" id="KW-0132">Cell division</keyword>
<dbReference type="RefSeq" id="WP_090770547.1">
    <property type="nucleotide sequence ID" value="NZ_FMZH01000007.1"/>
</dbReference>
<keyword evidence="6 7" id="KW-0067">ATP-binding</keyword>
<dbReference type="Gene3D" id="3.40.50.720">
    <property type="entry name" value="NAD(P)-binding Rossmann-like Domain"/>
    <property type="match status" value="1"/>
</dbReference>
<dbReference type="GO" id="GO:0005524">
    <property type="term" value="F:ATP binding"/>
    <property type="evidence" value="ECO:0007669"/>
    <property type="project" value="UniProtKB-UniRule"/>
</dbReference>
<comment type="pathway">
    <text evidence="2 7 8">Cell wall biogenesis; peptidoglycan biosynthesis.</text>
</comment>
<dbReference type="GO" id="GO:0005737">
    <property type="term" value="C:cytoplasm"/>
    <property type="evidence" value="ECO:0007669"/>
    <property type="project" value="UniProtKB-SubCell"/>
</dbReference>
<dbReference type="Gene3D" id="3.90.190.20">
    <property type="entry name" value="Mur ligase, C-terminal domain"/>
    <property type="match status" value="1"/>
</dbReference>
<dbReference type="GO" id="GO:0071555">
    <property type="term" value="P:cell wall organization"/>
    <property type="evidence" value="ECO:0007669"/>
    <property type="project" value="UniProtKB-KW"/>
</dbReference>
<dbReference type="SUPFAM" id="SSF53244">
    <property type="entry name" value="MurD-like peptide ligases, peptide-binding domain"/>
    <property type="match status" value="1"/>
</dbReference>
<keyword evidence="4 7" id="KW-0436">Ligase</keyword>
<dbReference type="GO" id="GO:0008764">
    <property type="term" value="F:UDP-N-acetylmuramoylalanine-D-glutamate ligase activity"/>
    <property type="evidence" value="ECO:0007669"/>
    <property type="project" value="UniProtKB-UniRule"/>
</dbReference>
<dbReference type="GO" id="GO:0008360">
    <property type="term" value="P:regulation of cell shape"/>
    <property type="evidence" value="ECO:0007669"/>
    <property type="project" value="UniProtKB-KW"/>
</dbReference>
<keyword evidence="5 7" id="KW-0547">Nucleotide-binding</keyword>
<keyword evidence="7 8" id="KW-0133">Cell shape</keyword>
<protein>
    <recommendedName>
        <fullName evidence="7 8">UDP-N-acetylmuramoylalanine--D-glutamate ligase</fullName>
        <ecNumber evidence="7 8">6.3.2.9</ecNumber>
    </recommendedName>
    <alternativeName>
        <fullName evidence="7">D-glutamic acid-adding enzyme</fullName>
    </alternativeName>
    <alternativeName>
        <fullName evidence="7">UDP-N-acetylmuramoyl-L-alanyl-D-glutamate synthetase</fullName>
    </alternativeName>
</protein>
<evidence type="ECO:0000256" key="3">
    <source>
        <dbReference type="ARBA" id="ARBA00022490"/>
    </source>
</evidence>
<evidence type="ECO:0000259" key="10">
    <source>
        <dbReference type="Pfam" id="PF08245"/>
    </source>
</evidence>
<evidence type="ECO:0000256" key="4">
    <source>
        <dbReference type="ARBA" id="ARBA00022598"/>
    </source>
</evidence>
<dbReference type="AlphaFoldDB" id="A0A1G6X734"/>
<reference evidence="12" key="1">
    <citation type="submission" date="2016-10" db="EMBL/GenBank/DDBJ databases">
        <authorList>
            <person name="Varghese N."/>
            <person name="Submissions S."/>
        </authorList>
    </citation>
    <scope>NUCLEOTIDE SEQUENCE [LARGE SCALE GENOMIC DNA]</scope>
    <source>
        <strain evidence="12">DSM 18609</strain>
    </source>
</reference>
<evidence type="ECO:0000259" key="9">
    <source>
        <dbReference type="Pfam" id="PF02875"/>
    </source>
</evidence>
<dbReference type="InterPro" id="IPR036615">
    <property type="entry name" value="Mur_ligase_C_dom_sf"/>
</dbReference>
<dbReference type="PANTHER" id="PTHR43692:SF1">
    <property type="entry name" value="UDP-N-ACETYLMURAMOYLALANINE--D-GLUTAMATE LIGASE"/>
    <property type="match status" value="1"/>
</dbReference>
<comment type="subcellular location">
    <subcellularLocation>
        <location evidence="1 7 8">Cytoplasm</location>
    </subcellularLocation>
</comment>
<dbReference type="InterPro" id="IPR036565">
    <property type="entry name" value="Mur-like_cat_sf"/>
</dbReference>
<dbReference type="EMBL" id="FMZH01000007">
    <property type="protein sequence ID" value="SDD73948.1"/>
    <property type="molecule type" value="Genomic_DNA"/>
</dbReference>
<keyword evidence="12" id="KW-1185">Reference proteome</keyword>
<dbReference type="Pfam" id="PF21799">
    <property type="entry name" value="MurD-like_N"/>
    <property type="match status" value="1"/>
</dbReference>
<comment type="similarity">
    <text evidence="7">Belongs to the MurCDEF family.</text>
</comment>
<dbReference type="Gene3D" id="3.40.1190.10">
    <property type="entry name" value="Mur-like, catalytic domain"/>
    <property type="match status" value="1"/>
</dbReference>
<keyword evidence="7 8" id="KW-0961">Cell wall biogenesis/degradation</keyword>
<evidence type="ECO:0000256" key="2">
    <source>
        <dbReference type="ARBA" id="ARBA00004752"/>
    </source>
</evidence>
<dbReference type="GO" id="GO:0009252">
    <property type="term" value="P:peptidoglycan biosynthetic process"/>
    <property type="evidence" value="ECO:0007669"/>
    <property type="project" value="UniProtKB-UniRule"/>
</dbReference>
<dbReference type="InterPro" id="IPR005762">
    <property type="entry name" value="MurD"/>
</dbReference>
<evidence type="ECO:0000256" key="7">
    <source>
        <dbReference type="HAMAP-Rule" id="MF_00639"/>
    </source>
</evidence>
<keyword evidence="7 8" id="KW-0573">Peptidoglycan synthesis</keyword>
<dbReference type="SUPFAM" id="SSF51984">
    <property type="entry name" value="MurCD N-terminal domain"/>
    <property type="match status" value="1"/>
</dbReference>
<evidence type="ECO:0000256" key="5">
    <source>
        <dbReference type="ARBA" id="ARBA00022741"/>
    </source>
</evidence>
<proteinExistence type="inferred from homology"/>
<name>A0A1G6X734_9SPHI</name>
<dbReference type="SUPFAM" id="SSF53623">
    <property type="entry name" value="MurD-like peptide ligases, catalytic domain"/>
    <property type="match status" value="1"/>
</dbReference>
<dbReference type="InterPro" id="IPR004101">
    <property type="entry name" value="Mur_ligase_C"/>
</dbReference>
<keyword evidence="7 8" id="KW-0131">Cell cycle</keyword>
<feature type="binding site" evidence="7">
    <location>
        <begin position="126"/>
        <end position="132"/>
    </location>
    <ligand>
        <name>ATP</name>
        <dbReference type="ChEBI" id="CHEBI:30616"/>
    </ligand>
</feature>